<dbReference type="Gene3D" id="3.40.430.10">
    <property type="entry name" value="Dihydrofolate Reductase, subunit A"/>
    <property type="match status" value="1"/>
</dbReference>
<dbReference type="SUPFAM" id="SSF53597">
    <property type="entry name" value="Dihydrofolate reductase-like"/>
    <property type="match status" value="1"/>
</dbReference>
<protein>
    <submittedName>
        <fullName evidence="2">Dihydrofolate reductase</fullName>
    </submittedName>
</protein>
<dbReference type="InterPro" id="IPR024072">
    <property type="entry name" value="DHFR-like_dom_sf"/>
</dbReference>
<dbReference type="Pfam" id="PF01872">
    <property type="entry name" value="RibD_C"/>
    <property type="match status" value="1"/>
</dbReference>
<evidence type="ECO:0000313" key="2">
    <source>
        <dbReference type="EMBL" id="NIH79555.1"/>
    </source>
</evidence>
<dbReference type="Proteomes" id="UP000754495">
    <property type="component" value="Unassembled WGS sequence"/>
</dbReference>
<proteinExistence type="predicted"/>
<dbReference type="InterPro" id="IPR002734">
    <property type="entry name" value="RibDG_C"/>
</dbReference>
<comment type="caution">
    <text evidence="2">The sequence shown here is derived from an EMBL/GenBank/DDBJ whole genome shotgun (WGS) entry which is preliminary data.</text>
</comment>
<name>A0ABX0SVL7_9PSEU</name>
<gene>
    <name evidence="2" type="ORF">FHX46_002085</name>
</gene>
<evidence type="ECO:0000259" key="1">
    <source>
        <dbReference type="Pfam" id="PF01872"/>
    </source>
</evidence>
<keyword evidence="3" id="KW-1185">Reference proteome</keyword>
<sequence length="194" mass="20414">MGKVIVIEFVTLDGVAEDPDGSGGTPGGGWAFRHGPEAVAGDKFELGPVLDTGVMLLGRTTWELFAKIWPGRTDEFSARMNAIPKLVASRTLAAAGGWQNSSVLGDDLVAAVRARTAVQDVIVTGSLSVVHELAGHGLVGEYRLLVFPTVLGTGRRLFADRTPPAELRLHSAGRKGEAVLLCYRGAGKPPTSRS</sequence>
<dbReference type="EMBL" id="JAANOU010000001">
    <property type="protein sequence ID" value="NIH79555.1"/>
    <property type="molecule type" value="Genomic_DNA"/>
</dbReference>
<organism evidence="2 3">
    <name type="scientific">Amycolatopsis viridis</name>
    <dbReference type="NCBI Taxonomy" id="185678"/>
    <lineage>
        <taxon>Bacteria</taxon>
        <taxon>Bacillati</taxon>
        <taxon>Actinomycetota</taxon>
        <taxon>Actinomycetes</taxon>
        <taxon>Pseudonocardiales</taxon>
        <taxon>Pseudonocardiaceae</taxon>
        <taxon>Amycolatopsis</taxon>
    </lineage>
</organism>
<reference evidence="2 3" key="1">
    <citation type="submission" date="2020-03" db="EMBL/GenBank/DDBJ databases">
        <title>Sequencing the genomes of 1000 actinobacteria strains.</title>
        <authorList>
            <person name="Klenk H.-P."/>
        </authorList>
    </citation>
    <scope>NUCLEOTIDE SEQUENCE [LARGE SCALE GENOMIC DNA]</scope>
    <source>
        <strain evidence="2 3">DSM 45668</strain>
    </source>
</reference>
<accession>A0ABX0SVL7</accession>
<feature type="domain" description="Bacterial bifunctional deaminase-reductase C-terminal" evidence="1">
    <location>
        <begin position="3"/>
        <end position="179"/>
    </location>
</feature>
<evidence type="ECO:0000313" key="3">
    <source>
        <dbReference type="Proteomes" id="UP000754495"/>
    </source>
</evidence>
<dbReference type="RefSeq" id="WP_167112828.1">
    <property type="nucleotide sequence ID" value="NZ_JAANOU010000001.1"/>
</dbReference>